<dbReference type="Pfam" id="PF00756">
    <property type="entry name" value="Esterase"/>
    <property type="match status" value="1"/>
</dbReference>
<evidence type="ECO:0000256" key="1">
    <source>
        <dbReference type="ARBA" id="ARBA00004496"/>
    </source>
</evidence>
<comment type="similarity">
    <text evidence="4">Belongs to the Fes family.</text>
</comment>
<dbReference type="InterPro" id="IPR029058">
    <property type="entry name" value="AB_hydrolase_fold"/>
</dbReference>
<dbReference type="InterPro" id="IPR013783">
    <property type="entry name" value="Ig-like_fold"/>
</dbReference>
<evidence type="ECO:0000259" key="6">
    <source>
        <dbReference type="Pfam" id="PF11806"/>
    </source>
</evidence>
<feature type="signal peptide" evidence="5">
    <location>
        <begin position="1"/>
        <end position="19"/>
    </location>
</feature>
<dbReference type="Gene3D" id="3.40.50.1820">
    <property type="entry name" value="alpha/beta hydrolase"/>
    <property type="match status" value="1"/>
</dbReference>
<dbReference type="SUPFAM" id="SSF53474">
    <property type="entry name" value="alpha/beta-Hydrolases"/>
    <property type="match status" value="1"/>
</dbReference>
<name>A0A518JWT9_9BACT</name>
<keyword evidence="8" id="KW-1185">Reference proteome</keyword>
<dbReference type="SUPFAM" id="SSF81296">
    <property type="entry name" value="E set domains"/>
    <property type="match status" value="1"/>
</dbReference>
<dbReference type="Proteomes" id="UP000315082">
    <property type="component" value="Chromosome"/>
</dbReference>
<keyword evidence="2" id="KW-0963">Cytoplasm</keyword>
<dbReference type="InterPro" id="IPR021764">
    <property type="entry name" value="Enterochelin_esterase_N"/>
</dbReference>
<dbReference type="KEGG" id="rcf:Poly24_37360"/>
<dbReference type="GO" id="GO:0008849">
    <property type="term" value="F:enterochelin esterase activity"/>
    <property type="evidence" value="ECO:0007669"/>
    <property type="project" value="InterPro"/>
</dbReference>
<proteinExistence type="inferred from homology"/>
<dbReference type="GO" id="GO:0005506">
    <property type="term" value="F:iron ion binding"/>
    <property type="evidence" value="ECO:0007669"/>
    <property type="project" value="InterPro"/>
</dbReference>
<dbReference type="PANTHER" id="PTHR48098">
    <property type="entry name" value="ENTEROCHELIN ESTERASE-RELATED"/>
    <property type="match status" value="1"/>
</dbReference>
<comment type="subcellular location">
    <subcellularLocation>
        <location evidence="1">Cytoplasm</location>
    </subcellularLocation>
</comment>
<evidence type="ECO:0000256" key="3">
    <source>
        <dbReference type="ARBA" id="ARBA00022801"/>
    </source>
</evidence>
<dbReference type="Gene3D" id="2.60.40.10">
    <property type="entry name" value="Immunoglobulins"/>
    <property type="match status" value="1"/>
</dbReference>
<keyword evidence="3" id="KW-0378">Hydrolase</keyword>
<evidence type="ECO:0000256" key="4">
    <source>
        <dbReference type="ARBA" id="ARBA00024201"/>
    </source>
</evidence>
<dbReference type="InterPro" id="IPR000801">
    <property type="entry name" value="Esterase-like"/>
</dbReference>
<dbReference type="RefSeq" id="WP_145098525.1">
    <property type="nucleotide sequence ID" value="NZ_CP036348.1"/>
</dbReference>
<evidence type="ECO:0000313" key="8">
    <source>
        <dbReference type="Proteomes" id="UP000315082"/>
    </source>
</evidence>
<evidence type="ECO:0000313" key="7">
    <source>
        <dbReference type="EMBL" id="QDV70017.1"/>
    </source>
</evidence>
<feature type="domain" description="Enterochelin esterase N-terminal" evidence="6">
    <location>
        <begin position="185"/>
        <end position="290"/>
    </location>
</feature>
<dbReference type="InterPro" id="IPR014756">
    <property type="entry name" value="Ig_E-set"/>
</dbReference>
<gene>
    <name evidence="7" type="primary">fes</name>
    <name evidence="7" type="ORF">Poly24_37360</name>
</gene>
<organism evidence="7 8">
    <name type="scientific">Rosistilla carotiformis</name>
    <dbReference type="NCBI Taxonomy" id="2528017"/>
    <lineage>
        <taxon>Bacteria</taxon>
        <taxon>Pseudomonadati</taxon>
        <taxon>Planctomycetota</taxon>
        <taxon>Planctomycetia</taxon>
        <taxon>Pirellulales</taxon>
        <taxon>Pirellulaceae</taxon>
        <taxon>Rosistilla</taxon>
    </lineage>
</organism>
<dbReference type="EMBL" id="CP036348">
    <property type="protein sequence ID" value="QDV70017.1"/>
    <property type="molecule type" value="Genomic_DNA"/>
</dbReference>
<dbReference type="GO" id="GO:0005737">
    <property type="term" value="C:cytoplasm"/>
    <property type="evidence" value="ECO:0007669"/>
    <property type="project" value="UniProtKB-SubCell"/>
</dbReference>
<evidence type="ECO:0000256" key="5">
    <source>
        <dbReference type="SAM" id="SignalP"/>
    </source>
</evidence>
<keyword evidence="5" id="KW-0732">Signal</keyword>
<accession>A0A518JWT9</accession>
<feature type="chain" id="PRO_5022063352" evidence="5">
    <location>
        <begin position="20"/>
        <end position="547"/>
    </location>
</feature>
<dbReference type="GO" id="GO:0006826">
    <property type="term" value="P:iron ion transport"/>
    <property type="evidence" value="ECO:0007669"/>
    <property type="project" value="InterPro"/>
</dbReference>
<dbReference type="OrthoDB" id="9803578at2"/>
<dbReference type="AlphaFoldDB" id="A0A518JWT9"/>
<protein>
    <submittedName>
        <fullName evidence="7">Enterochelin esterase</fullName>
    </submittedName>
</protein>
<dbReference type="PANTHER" id="PTHR48098:SF3">
    <property type="entry name" value="IRON(III) ENTEROBACTIN ESTERASE"/>
    <property type="match status" value="1"/>
</dbReference>
<dbReference type="InterPro" id="IPR050583">
    <property type="entry name" value="Mycobacterial_A85_antigen"/>
</dbReference>
<dbReference type="Pfam" id="PF11806">
    <property type="entry name" value="Enterochelin_N"/>
    <property type="match status" value="1"/>
</dbReference>
<evidence type="ECO:0000256" key="2">
    <source>
        <dbReference type="ARBA" id="ARBA00022490"/>
    </source>
</evidence>
<reference evidence="7 8" key="1">
    <citation type="submission" date="2019-02" db="EMBL/GenBank/DDBJ databases">
        <title>Deep-cultivation of Planctomycetes and their phenomic and genomic characterization uncovers novel biology.</title>
        <authorList>
            <person name="Wiegand S."/>
            <person name="Jogler M."/>
            <person name="Boedeker C."/>
            <person name="Pinto D."/>
            <person name="Vollmers J."/>
            <person name="Rivas-Marin E."/>
            <person name="Kohn T."/>
            <person name="Peeters S.H."/>
            <person name="Heuer A."/>
            <person name="Rast P."/>
            <person name="Oberbeckmann S."/>
            <person name="Bunk B."/>
            <person name="Jeske O."/>
            <person name="Meyerdierks A."/>
            <person name="Storesund J.E."/>
            <person name="Kallscheuer N."/>
            <person name="Luecker S."/>
            <person name="Lage O.M."/>
            <person name="Pohl T."/>
            <person name="Merkel B.J."/>
            <person name="Hornburger P."/>
            <person name="Mueller R.-W."/>
            <person name="Bruemmer F."/>
            <person name="Labrenz M."/>
            <person name="Spormann A.M."/>
            <person name="Op den Camp H."/>
            <person name="Overmann J."/>
            <person name="Amann R."/>
            <person name="Jetten M.S.M."/>
            <person name="Mascher T."/>
            <person name="Medema M.H."/>
            <person name="Devos D.P."/>
            <person name="Kaster A.-K."/>
            <person name="Ovreas L."/>
            <person name="Rohde M."/>
            <person name="Galperin M.Y."/>
            <person name="Jogler C."/>
        </authorList>
    </citation>
    <scope>NUCLEOTIDE SEQUENCE [LARGE SCALE GENOMIC DNA]</scope>
    <source>
        <strain evidence="7 8">Poly24</strain>
    </source>
</reference>
<sequence precursor="true">MLLVAVALIACSSAVTTFASEPASSNAATTLAIGEPLNDSLDAQGNSPTIVIPASPGDFIRGAVDGEQLVLSLVDSTGNHIRQLTAGHGSTQTFMFVVGSEGPYAFSISGPAKGEFSLTLRSSIPLAEQKAPQPELQSPRLRQLQQDLLKYPSTDRFWSEIRAAGAPLVESEAVMPPLPKSDVLVTFLWRGVQRNVRLFGAPSGDHDELHRLGDSDVWYRSYRVPRSARIDYRFAPDVPVFDGSPWERRRAILATAQRDPLNKLCFPADPVDIYDGSSVVELPDAPHPSWIEPNPETPRGAITRHRLTSETLGNTRDIHLYRPVGYRPGDPENGLLVVFDGDKYLQQIDAATILDNLIAAKAIRTTAAIFVSNPSPESRSVELPCNPDFANFIASELIPWAKGQEITASPANSVIAGASYGGLAAAFIGHAHPEIFGNAYCQSGSFWWSPGSRPTLPASEPEWLARQIADAPRQPTRFHLEAGEFEVDILNSTRHLRDVLTAKGYTLTHREYASSHGYFYWRYTFANGLIDLLGSSTVASTPDPVTQ</sequence>